<evidence type="ECO:0000256" key="6">
    <source>
        <dbReference type="ARBA" id="ARBA00022519"/>
    </source>
</evidence>
<dbReference type="InterPro" id="IPR036280">
    <property type="entry name" value="Multihaem_cyt_sf"/>
</dbReference>
<dbReference type="Gene3D" id="1.10.3820.10">
    <property type="entry name" value="Di-heme elbow motif domain"/>
    <property type="match status" value="1"/>
</dbReference>
<comment type="subcellular location">
    <subcellularLocation>
        <location evidence="1">Cell inner membrane</location>
        <topology evidence="1">Single-pass type II membrane protein</topology>
    </subcellularLocation>
</comment>
<dbReference type="InterPro" id="IPR005126">
    <property type="entry name" value="NapC/NirT_cyt_c_N"/>
</dbReference>
<evidence type="ECO:0000256" key="3">
    <source>
        <dbReference type="ARBA" id="ARBA00007395"/>
    </source>
</evidence>
<evidence type="ECO:0000256" key="14">
    <source>
        <dbReference type="PIRNR" id="PIRNR000014"/>
    </source>
</evidence>
<evidence type="ECO:0000256" key="8">
    <source>
        <dbReference type="ARBA" id="ARBA00022692"/>
    </source>
</evidence>
<dbReference type="InterPro" id="IPR018588">
    <property type="entry name" value="Dihaem_cytochrome-c"/>
</dbReference>
<dbReference type="InterPro" id="IPR038266">
    <property type="entry name" value="NapC/NirT_cytc_sf"/>
</dbReference>
<evidence type="ECO:0000256" key="13">
    <source>
        <dbReference type="ARBA" id="ARBA00023136"/>
    </source>
</evidence>
<comment type="similarity">
    <text evidence="3">Belongs to the NapC/NirT/NrfH family.</text>
</comment>
<dbReference type="PANTHER" id="PTHR30333:SF1">
    <property type="entry name" value="CYTOCHROME C-TYPE PROTEIN NAPC"/>
    <property type="match status" value="1"/>
</dbReference>
<feature type="transmembrane region" description="Helical" evidence="15">
    <location>
        <begin position="17"/>
        <end position="38"/>
    </location>
</feature>
<protein>
    <recommendedName>
        <fullName evidence="14">Cytochrome c-type protein</fullName>
    </recommendedName>
</protein>
<proteinExistence type="inferred from homology"/>
<evidence type="ECO:0000256" key="4">
    <source>
        <dbReference type="ARBA" id="ARBA00022448"/>
    </source>
</evidence>
<comment type="caution">
    <text evidence="17">The sequence shown here is derived from an EMBL/GenBank/DDBJ whole genome shotgun (WGS) entry which is preliminary data.</text>
</comment>
<keyword evidence="11 15" id="KW-1133">Transmembrane helix</keyword>
<sequence>MKWLINLWRTLNRPARYLTLGTISISAFIMGVVFWGGFNTALEATNTEQFCISCHTMKDTPYKELQETVHWSNRSGVRATCPDCHVPHNWTQKMGVKVAAAKDIYGEIFGVIDTPEKYEKKRLEMASRVWKQFDKTNSQTCKNCHDYKSMNWDKMSPLAVKQMKQAAEKDQSCIDCHKGIAHHLPDMGTSRAPELIAQVGHGVSPVDGQEYYSALTKELFEGPTGDKDAGLLNIATEVKVLETQGDRVKISIEGWRKRIGAGRVIYKDFGVNILTAQLTKEAAKHEGTIRVFEDKQDPMTGLTWQRVEVDIWTNKNYLLQNPDMLWSYAKDTYNTACSVCHTQPAPAHFDANTWPGMFQGMLAFVNMDQDTTALVQKYLQEHSSTFDKSGHH</sequence>
<dbReference type="InterPro" id="IPR009154">
    <property type="entry name" value="Membr-bd_4haem_cyt_TorC"/>
</dbReference>
<keyword evidence="8 15" id="KW-0812">Transmembrane</keyword>
<evidence type="ECO:0000256" key="10">
    <source>
        <dbReference type="ARBA" id="ARBA00022982"/>
    </source>
</evidence>
<dbReference type="SUPFAM" id="SSF48695">
    <property type="entry name" value="Multiheme cytochromes"/>
    <property type="match status" value="1"/>
</dbReference>
<keyword evidence="13 14" id="KW-0472">Membrane</keyword>
<keyword evidence="4 14" id="KW-0813">Transport</keyword>
<dbReference type="EMBL" id="JAKIKT010000002">
    <property type="protein sequence ID" value="MCL2913682.1"/>
    <property type="molecule type" value="Genomic_DNA"/>
</dbReference>
<dbReference type="PANTHER" id="PTHR30333">
    <property type="entry name" value="CYTOCHROME C-TYPE PROTEIN"/>
    <property type="match status" value="1"/>
</dbReference>
<accession>A0ABT0N5L6</accession>
<dbReference type="InterPro" id="IPR051174">
    <property type="entry name" value="Cytochrome_c-type_ET"/>
</dbReference>
<dbReference type="Proteomes" id="UP001202831">
    <property type="component" value="Unassembled WGS sequence"/>
</dbReference>
<name>A0ABT0N5L6_9GAMM</name>
<evidence type="ECO:0000256" key="5">
    <source>
        <dbReference type="ARBA" id="ARBA00022475"/>
    </source>
</evidence>
<dbReference type="RefSeq" id="WP_249248410.1">
    <property type="nucleotide sequence ID" value="NZ_JAKIKT010000002.1"/>
</dbReference>
<evidence type="ECO:0000256" key="2">
    <source>
        <dbReference type="ARBA" id="ARBA00006417"/>
    </source>
</evidence>
<reference evidence="17 18" key="1">
    <citation type="submission" date="2022-01" db="EMBL/GenBank/DDBJ databases">
        <title>Whole genome-based taxonomy of the Shewanellaceae.</title>
        <authorList>
            <person name="Martin-Rodriguez A.J."/>
        </authorList>
    </citation>
    <scope>NUCLEOTIDE SEQUENCE [LARGE SCALE GENOMIC DNA]</scope>
    <source>
        <strain evidence="17 18">DSM 21332</strain>
    </source>
</reference>
<evidence type="ECO:0000256" key="7">
    <source>
        <dbReference type="ARBA" id="ARBA00022617"/>
    </source>
</evidence>
<evidence type="ECO:0000256" key="12">
    <source>
        <dbReference type="ARBA" id="ARBA00023004"/>
    </source>
</evidence>
<organism evidence="17 18">
    <name type="scientific">Shewanella corallii</name>
    <dbReference type="NCBI Taxonomy" id="560080"/>
    <lineage>
        <taxon>Bacteria</taxon>
        <taxon>Pseudomonadati</taxon>
        <taxon>Pseudomonadota</taxon>
        <taxon>Gammaproteobacteria</taxon>
        <taxon>Alteromonadales</taxon>
        <taxon>Shewanellaceae</taxon>
        <taxon>Shewanella</taxon>
    </lineage>
</organism>
<evidence type="ECO:0000256" key="1">
    <source>
        <dbReference type="ARBA" id="ARBA00004249"/>
    </source>
</evidence>
<feature type="domain" description="NapC/NirT cytochrome c N-terminal" evidence="16">
    <location>
        <begin position="16"/>
        <end position="187"/>
    </location>
</feature>
<dbReference type="NCBIfam" id="TIGR02162">
    <property type="entry name" value="torC"/>
    <property type="match status" value="1"/>
</dbReference>
<evidence type="ECO:0000256" key="9">
    <source>
        <dbReference type="ARBA" id="ARBA00022723"/>
    </source>
</evidence>
<dbReference type="Pfam" id="PF03264">
    <property type="entry name" value="Cytochrom_NNT"/>
    <property type="match status" value="1"/>
</dbReference>
<keyword evidence="12 14" id="KW-0408">Iron</keyword>
<evidence type="ECO:0000256" key="15">
    <source>
        <dbReference type="SAM" id="Phobius"/>
    </source>
</evidence>
<keyword evidence="10 14" id="KW-0249">Electron transport</keyword>
<keyword evidence="5 14" id="KW-1003">Cell membrane</keyword>
<keyword evidence="7 14" id="KW-0349">Heme</keyword>
<keyword evidence="6 14" id="KW-0997">Cell inner membrane</keyword>
<evidence type="ECO:0000313" key="17">
    <source>
        <dbReference type="EMBL" id="MCL2913682.1"/>
    </source>
</evidence>
<keyword evidence="9 14" id="KW-0479">Metal-binding</keyword>
<gene>
    <name evidence="17" type="primary">torC</name>
    <name evidence="17" type="ORF">L2725_07740</name>
</gene>
<dbReference type="PIRSF" id="PIRSF000014">
    <property type="entry name" value="4_hem_cytch_TorC"/>
    <property type="match status" value="1"/>
</dbReference>
<evidence type="ECO:0000313" key="18">
    <source>
        <dbReference type="Proteomes" id="UP001202831"/>
    </source>
</evidence>
<evidence type="ECO:0000256" key="11">
    <source>
        <dbReference type="ARBA" id="ARBA00022989"/>
    </source>
</evidence>
<comment type="similarity">
    <text evidence="2 14">Belongs to the TorC/TorY family.</text>
</comment>
<dbReference type="Pfam" id="PF09626">
    <property type="entry name" value="DHC"/>
    <property type="match status" value="1"/>
</dbReference>
<keyword evidence="18" id="KW-1185">Reference proteome</keyword>
<evidence type="ECO:0000259" key="16">
    <source>
        <dbReference type="Pfam" id="PF03264"/>
    </source>
</evidence>